<proteinExistence type="predicted"/>
<evidence type="ECO:0000313" key="2">
    <source>
        <dbReference type="EMBL" id="KAF2719491.1"/>
    </source>
</evidence>
<sequence>MSVTGIDNEFGIDASWNSRELTRSNDGKNHWTESYRARYISTADIAAAQDAALNRAGSESLRMSDQARGDFAALLRASNGTQIELPYRQQDKPMQGSDESGIRSTIIGMPRSKPEFSAQQAPKVVSDQKVSKPGRKTLKLHAPKRPETLGLTQSHGRATASATPLDGRVQPKQVARTGATERLNRDTSQRTDDDMLIRASKEGEDDHSNLERHDSLVPKSESSESIDSPHAQNSTQASTLPTVVVTPVKTAQDETIQTIEDRSTRGSRKRRGNDLTIYGTPSLGSMKAGKKEMWYLATDGKNYLLQGDEDPAWILKTFEVERGAPFALPNKRSTPARNSSPAQTLRGRSTSRRRAV</sequence>
<organism evidence="2 3">
    <name type="scientific">Polychaeton citri CBS 116435</name>
    <dbReference type="NCBI Taxonomy" id="1314669"/>
    <lineage>
        <taxon>Eukaryota</taxon>
        <taxon>Fungi</taxon>
        <taxon>Dikarya</taxon>
        <taxon>Ascomycota</taxon>
        <taxon>Pezizomycotina</taxon>
        <taxon>Dothideomycetes</taxon>
        <taxon>Dothideomycetidae</taxon>
        <taxon>Capnodiales</taxon>
        <taxon>Capnodiaceae</taxon>
        <taxon>Polychaeton</taxon>
    </lineage>
</organism>
<feature type="compositionally biased region" description="Basic residues" evidence="1">
    <location>
        <begin position="132"/>
        <end position="143"/>
    </location>
</feature>
<feature type="region of interest" description="Disordered" evidence="1">
    <location>
        <begin position="114"/>
        <end position="278"/>
    </location>
</feature>
<feature type="region of interest" description="Disordered" evidence="1">
    <location>
        <begin position="326"/>
        <end position="356"/>
    </location>
</feature>
<dbReference type="AlphaFoldDB" id="A0A9P4UNK3"/>
<evidence type="ECO:0000256" key="1">
    <source>
        <dbReference type="SAM" id="MobiDB-lite"/>
    </source>
</evidence>
<reference evidence="2" key="1">
    <citation type="journal article" date="2020" name="Stud. Mycol.">
        <title>101 Dothideomycetes genomes: a test case for predicting lifestyles and emergence of pathogens.</title>
        <authorList>
            <person name="Haridas S."/>
            <person name="Albert R."/>
            <person name="Binder M."/>
            <person name="Bloem J."/>
            <person name="Labutti K."/>
            <person name="Salamov A."/>
            <person name="Andreopoulos B."/>
            <person name="Baker S."/>
            <person name="Barry K."/>
            <person name="Bills G."/>
            <person name="Bluhm B."/>
            <person name="Cannon C."/>
            <person name="Castanera R."/>
            <person name="Culley D."/>
            <person name="Daum C."/>
            <person name="Ezra D."/>
            <person name="Gonzalez J."/>
            <person name="Henrissat B."/>
            <person name="Kuo A."/>
            <person name="Liang C."/>
            <person name="Lipzen A."/>
            <person name="Lutzoni F."/>
            <person name="Magnuson J."/>
            <person name="Mondo S."/>
            <person name="Nolan M."/>
            <person name="Ohm R."/>
            <person name="Pangilinan J."/>
            <person name="Park H.-J."/>
            <person name="Ramirez L."/>
            <person name="Alfaro M."/>
            <person name="Sun H."/>
            <person name="Tritt A."/>
            <person name="Yoshinaga Y."/>
            <person name="Zwiers L.-H."/>
            <person name="Turgeon B."/>
            <person name="Goodwin S."/>
            <person name="Spatafora J."/>
            <person name="Crous P."/>
            <person name="Grigoriev I."/>
        </authorList>
    </citation>
    <scope>NUCLEOTIDE SEQUENCE</scope>
    <source>
        <strain evidence="2">CBS 116435</strain>
    </source>
</reference>
<dbReference type="Proteomes" id="UP000799441">
    <property type="component" value="Unassembled WGS sequence"/>
</dbReference>
<comment type="caution">
    <text evidence="2">The sequence shown here is derived from an EMBL/GenBank/DDBJ whole genome shotgun (WGS) entry which is preliminary data.</text>
</comment>
<protein>
    <submittedName>
        <fullName evidence="2">Uncharacterized protein</fullName>
    </submittedName>
</protein>
<accession>A0A9P4UNK3</accession>
<feature type="compositionally biased region" description="Polar residues" evidence="1">
    <location>
        <begin position="223"/>
        <end position="238"/>
    </location>
</feature>
<feature type="compositionally biased region" description="Polar residues" evidence="1">
    <location>
        <begin position="331"/>
        <end position="348"/>
    </location>
</feature>
<name>A0A9P4UNK3_9PEZI</name>
<feature type="compositionally biased region" description="Low complexity" evidence="1">
    <location>
        <begin position="239"/>
        <end position="250"/>
    </location>
</feature>
<feature type="compositionally biased region" description="Basic and acidic residues" evidence="1">
    <location>
        <begin position="182"/>
        <end position="216"/>
    </location>
</feature>
<gene>
    <name evidence="2" type="ORF">K431DRAFT_109884</name>
</gene>
<dbReference type="EMBL" id="MU003810">
    <property type="protein sequence ID" value="KAF2719491.1"/>
    <property type="molecule type" value="Genomic_DNA"/>
</dbReference>
<evidence type="ECO:0000313" key="3">
    <source>
        <dbReference type="Proteomes" id="UP000799441"/>
    </source>
</evidence>
<feature type="compositionally biased region" description="Polar residues" evidence="1">
    <location>
        <begin position="150"/>
        <end position="162"/>
    </location>
</feature>
<keyword evidence="3" id="KW-1185">Reference proteome</keyword>